<dbReference type="Gene3D" id="3.40.309.10">
    <property type="entry name" value="Aldehyde Dehydrogenase, Chain A, domain 2"/>
    <property type="match status" value="1"/>
</dbReference>
<name>A0A1W1H6W6_9BACT</name>
<protein>
    <recommendedName>
        <fullName evidence="7">L-glutamate gamma-semialdehyde dehydrogenase</fullName>
        <ecNumber evidence="3">1.2.1.88</ecNumber>
    </recommendedName>
    <alternativeName>
        <fullName evidence="7">L-glutamate gamma-semialdehyde dehydrogenase</fullName>
    </alternativeName>
</protein>
<dbReference type="STRING" id="1246637.MTBBW1_1280010"/>
<keyword evidence="4 10" id="KW-0560">Oxidoreductase</keyword>
<evidence type="ECO:0000256" key="5">
    <source>
        <dbReference type="ARBA" id="ARBA00023027"/>
    </source>
</evidence>
<sequence length="543" mass="60513">MSNAIFNLMQPKNEMMLTYLPGSREKQSLKNKITEMKSSVIDIPLIIDGKEIRTGKTGQCVIPHNHGHLLANYHMAGPEEMEMAIESALKAKVKWQETPWEHRVAVFMKAAELISGPWRDTLNAATMLGQSKTVHEADADSACELMDFFRFNSFFVRQLMEEQPNGFDGVFNRMEHRPLEGFVFAVTPFNFTAIAGNLPSTPAMAGNTSVWKPASSAIYSNYFVMKLLQESGLPDGVINFVPGTGSIIGPMAMEHEMLAGIHFTGSTATFNRMWRTIAGNLEKYRSYPRIVGETGGKDFLFAHSSADVEPMVHAIIGGGFSYQGQKCSATSRVYIPESIWPETKNLLLEQLADLKVGDVEDFTNYMGAVIDRNSFDNIKSYIDHARESSEAEIISGGSYDDSKGFFVDPTVIVTTNPKFKTMEEEIFGPVVTIYVYKDADYEEALDLCESTSEYALTGGIFAQDRKAIIEMEKKLCYSAGNLYINDKTTGAYVGLQPFGGARASGTNEKVGSKQNVSRWMIPRTIKECFNPTRDYRLPFMQES</sequence>
<dbReference type="InterPro" id="IPR050485">
    <property type="entry name" value="Proline_metab_enzyme"/>
</dbReference>
<evidence type="ECO:0000313" key="10">
    <source>
        <dbReference type="EMBL" id="SLM28207.1"/>
    </source>
</evidence>
<dbReference type="InterPro" id="IPR016160">
    <property type="entry name" value="Ald_DH_CS_CYS"/>
</dbReference>
<evidence type="ECO:0000256" key="1">
    <source>
        <dbReference type="ARBA" id="ARBA00004786"/>
    </source>
</evidence>
<dbReference type="EC" id="1.2.1.88" evidence="3"/>
<dbReference type="Pfam" id="PF00171">
    <property type="entry name" value="Aldedh"/>
    <property type="match status" value="1"/>
</dbReference>
<dbReference type="PANTHER" id="PTHR42862:SF1">
    <property type="entry name" value="DELTA-1-PYRROLINE-5-CARBOXYLATE DEHYDROGENASE 2, ISOFORM A-RELATED"/>
    <property type="match status" value="1"/>
</dbReference>
<keyword evidence="6" id="KW-0642">Proline metabolism</keyword>
<dbReference type="InterPro" id="IPR016161">
    <property type="entry name" value="Ald_DH/histidinol_DH"/>
</dbReference>
<evidence type="ECO:0000256" key="6">
    <source>
        <dbReference type="ARBA" id="ARBA00023062"/>
    </source>
</evidence>
<evidence type="ECO:0000259" key="9">
    <source>
        <dbReference type="Pfam" id="PF00171"/>
    </source>
</evidence>
<dbReference type="PANTHER" id="PTHR42862">
    <property type="entry name" value="DELTA-1-PYRROLINE-5-CARBOXYLATE DEHYDROGENASE 1, ISOFORM A-RELATED"/>
    <property type="match status" value="1"/>
</dbReference>
<dbReference type="InterPro" id="IPR015590">
    <property type="entry name" value="Aldehyde_DH_dom"/>
</dbReference>
<comment type="catalytic activity">
    <reaction evidence="8">
        <text>L-glutamate 5-semialdehyde + NAD(+) + H2O = L-glutamate + NADH + 2 H(+)</text>
        <dbReference type="Rhea" id="RHEA:30235"/>
        <dbReference type="ChEBI" id="CHEBI:15377"/>
        <dbReference type="ChEBI" id="CHEBI:15378"/>
        <dbReference type="ChEBI" id="CHEBI:29985"/>
        <dbReference type="ChEBI" id="CHEBI:57540"/>
        <dbReference type="ChEBI" id="CHEBI:57945"/>
        <dbReference type="ChEBI" id="CHEBI:58066"/>
        <dbReference type="EC" id="1.2.1.88"/>
    </reaction>
</comment>
<dbReference type="GO" id="GO:0009898">
    <property type="term" value="C:cytoplasmic side of plasma membrane"/>
    <property type="evidence" value="ECO:0007669"/>
    <property type="project" value="TreeGrafter"/>
</dbReference>
<dbReference type="GO" id="GO:0003842">
    <property type="term" value="F:L-glutamate gamma-semialdehyde dehydrogenase activity"/>
    <property type="evidence" value="ECO:0007669"/>
    <property type="project" value="UniProtKB-EC"/>
</dbReference>
<dbReference type="CDD" id="cd07123">
    <property type="entry name" value="ALDH_F4-17_P5CDH"/>
    <property type="match status" value="1"/>
</dbReference>
<dbReference type="FunFam" id="3.40.309.10:FF:000005">
    <property type="entry name" value="1-pyrroline-5-carboxylate dehydrogenase 1"/>
    <property type="match status" value="1"/>
</dbReference>
<dbReference type="RefSeq" id="WP_080804553.1">
    <property type="nucleotide sequence ID" value="NZ_LT828547.1"/>
</dbReference>
<dbReference type="AlphaFoldDB" id="A0A1W1H6W6"/>
<dbReference type="FunFam" id="3.40.605.10:FF:000006">
    <property type="entry name" value="1-pyrroline-5-carboxylate dehydrogenase"/>
    <property type="match status" value="1"/>
</dbReference>
<dbReference type="EMBL" id="FWEV01000033">
    <property type="protein sequence ID" value="SLM28207.1"/>
    <property type="molecule type" value="Genomic_DNA"/>
</dbReference>
<dbReference type="InterPro" id="IPR016162">
    <property type="entry name" value="Ald_DH_N"/>
</dbReference>
<dbReference type="Proteomes" id="UP000191931">
    <property type="component" value="Unassembled WGS sequence"/>
</dbReference>
<evidence type="ECO:0000256" key="4">
    <source>
        <dbReference type="ARBA" id="ARBA00023002"/>
    </source>
</evidence>
<keyword evidence="11" id="KW-1185">Reference proteome</keyword>
<dbReference type="InterPro" id="IPR005931">
    <property type="entry name" value="P5CDH/ALDH4A1"/>
</dbReference>
<dbReference type="GO" id="GO:0010133">
    <property type="term" value="P:L-proline catabolic process to L-glutamate"/>
    <property type="evidence" value="ECO:0007669"/>
    <property type="project" value="UniProtKB-UniPathway"/>
</dbReference>
<dbReference type="NCBIfam" id="TIGR01236">
    <property type="entry name" value="D1pyr5carbox1"/>
    <property type="match status" value="1"/>
</dbReference>
<evidence type="ECO:0000256" key="7">
    <source>
        <dbReference type="ARBA" id="ARBA00032259"/>
    </source>
</evidence>
<evidence type="ECO:0000256" key="3">
    <source>
        <dbReference type="ARBA" id="ARBA00012884"/>
    </source>
</evidence>
<evidence type="ECO:0000256" key="2">
    <source>
        <dbReference type="ARBA" id="ARBA00009986"/>
    </source>
</evidence>
<dbReference type="Gene3D" id="3.40.605.10">
    <property type="entry name" value="Aldehyde Dehydrogenase, Chain A, domain 1"/>
    <property type="match status" value="1"/>
</dbReference>
<feature type="domain" description="Aldehyde dehydrogenase" evidence="9">
    <location>
        <begin position="57"/>
        <end position="520"/>
    </location>
</feature>
<gene>
    <name evidence="10" type="ORF">MTBBW1_1280010</name>
</gene>
<dbReference type="InterPro" id="IPR016163">
    <property type="entry name" value="Ald_DH_C"/>
</dbReference>
<dbReference type="SUPFAM" id="SSF53720">
    <property type="entry name" value="ALDH-like"/>
    <property type="match status" value="1"/>
</dbReference>
<keyword evidence="5" id="KW-0520">NAD</keyword>
<accession>A0A1W1H6W6</accession>
<organism evidence="10 11">
    <name type="scientific">Desulfamplus magnetovallimortis</name>
    <dbReference type="NCBI Taxonomy" id="1246637"/>
    <lineage>
        <taxon>Bacteria</taxon>
        <taxon>Pseudomonadati</taxon>
        <taxon>Thermodesulfobacteriota</taxon>
        <taxon>Desulfobacteria</taxon>
        <taxon>Desulfobacterales</taxon>
        <taxon>Desulfobacteraceae</taxon>
        <taxon>Desulfamplus</taxon>
    </lineage>
</organism>
<comment type="pathway">
    <text evidence="1">Amino-acid degradation; L-proline degradation into L-glutamate; L-glutamate from L-proline: step 2/2.</text>
</comment>
<dbReference type="GO" id="GO:0004657">
    <property type="term" value="F:proline dehydrogenase activity"/>
    <property type="evidence" value="ECO:0007669"/>
    <property type="project" value="UniProtKB-ARBA"/>
</dbReference>
<evidence type="ECO:0000256" key="8">
    <source>
        <dbReference type="ARBA" id="ARBA00048142"/>
    </source>
</evidence>
<dbReference type="PROSITE" id="PS00070">
    <property type="entry name" value="ALDEHYDE_DEHYDR_CYS"/>
    <property type="match status" value="1"/>
</dbReference>
<reference evidence="10 11" key="1">
    <citation type="submission" date="2017-03" db="EMBL/GenBank/DDBJ databases">
        <authorList>
            <person name="Afonso C.L."/>
            <person name="Miller P.J."/>
            <person name="Scott M.A."/>
            <person name="Spackman E."/>
            <person name="Goraichik I."/>
            <person name="Dimitrov K.M."/>
            <person name="Suarez D.L."/>
            <person name="Swayne D.E."/>
        </authorList>
    </citation>
    <scope>NUCLEOTIDE SEQUENCE [LARGE SCALE GENOMIC DNA]</scope>
    <source>
        <strain evidence="10">PRJEB14757</strain>
    </source>
</reference>
<comment type="similarity">
    <text evidence="2">Belongs to the aldehyde dehydrogenase family.</text>
</comment>
<dbReference type="UniPathway" id="UPA00261">
    <property type="reaction ID" value="UER00374"/>
</dbReference>
<dbReference type="OrthoDB" id="9762913at2"/>
<evidence type="ECO:0000313" key="11">
    <source>
        <dbReference type="Proteomes" id="UP000191931"/>
    </source>
</evidence>
<proteinExistence type="inferred from homology"/>